<dbReference type="AlphaFoldDB" id="A0A0L6V4G0"/>
<dbReference type="VEuPathDB" id="FungiDB:VP01_2615g1"/>
<name>A0A0L6V4G0_9BASI</name>
<feature type="non-terminal residue" evidence="1">
    <location>
        <position position="66"/>
    </location>
</feature>
<keyword evidence="2" id="KW-1185">Reference proteome</keyword>
<evidence type="ECO:0000313" key="2">
    <source>
        <dbReference type="Proteomes" id="UP000037035"/>
    </source>
</evidence>
<dbReference type="Proteomes" id="UP000037035">
    <property type="component" value="Unassembled WGS sequence"/>
</dbReference>
<proteinExistence type="predicted"/>
<evidence type="ECO:0000313" key="1">
    <source>
        <dbReference type="EMBL" id="KNZ55671.1"/>
    </source>
</evidence>
<comment type="caution">
    <text evidence="1">The sequence shown here is derived from an EMBL/GenBank/DDBJ whole genome shotgun (WGS) entry which is preliminary data.</text>
</comment>
<sequence>MFPTYLLDSTVEFAALFLWAEAHNKPVEHRYIRARRHAFKRPDRWTPWDDEQIPAKQFYQLFRMTL</sequence>
<gene>
    <name evidence="1" type="ORF">VP01_2615g1</name>
</gene>
<protein>
    <submittedName>
        <fullName evidence="1">Uncharacterized protein</fullName>
    </submittedName>
</protein>
<accession>A0A0L6V4G0</accession>
<dbReference type="EMBL" id="LAVV01007519">
    <property type="protein sequence ID" value="KNZ55671.1"/>
    <property type="molecule type" value="Genomic_DNA"/>
</dbReference>
<organism evidence="1 2">
    <name type="scientific">Puccinia sorghi</name>
    <dbReference type="NCBI Taxonomy" id="27349"/>
    <lineage>
        <taxon>Eukaryota</taxon>
        <taxon>Fungi</taxon>
        <taxon>Dikarya</taxon>
        <taxon>Basidiomycota</taxon>
        <taxon>Pucciniomycotina</taxon>
        <taxon>Pucciniomycetes</taxon>
        <taxon>Pucciniales</taxon>
        <taxon>Pucciniaceae</taxon>
        <taxon>Puccinia</taxon>
    </lineage>
</organism>
<reference evidence="1 2" key="1">
    <citation type="submission" date="2015-08" db="EMBL/GenBank/DDBJ databases">
        <title>Next Generation Sequencing and Analysis of the Genome of Puccinia sorghi L Schw, the Causal Agent of Maize Common Rust.</title>
        <authorList>
            <person name="Rochi L."/>
            <person name="Burguener G."/>
            <person name="Darino M."/>
            <person name="Turjanski A."/>
            <person name="Kreff E."/>
            <person name="Dieguez M.J."/>
            <person name="Sacco F."/>
        </authorList>
    </citation>
    <scope>NUCLEOTIDE SEQUENCE [LARGE SCALE GENOMIC DNA]</scope>
    <source>
        <strain evidence="1 2">RO10H11247</strain>
    </source>
</reference>